<dbReference type="Gene3D" id="1.20.5.4090">
    <property type="match status" value="1"/>
</dbReference>
<dbReference type="AlphaFoldDB" id="A0A6F9DW71"/>
<feature type="region of interest" description="Disordered" evidence="4">
    <location>
        <begin position="1"/>
        <end position="76"/>
    </location>
</feature>
<dbReference type="GO" id="GO:0006355">
    <property type="term" value="P:regulation of DNA-templated transcription"/>
    <property type="evidence" value="ECO:0007669"/>
    <property type="project" value="InterPro"/>
</dbReference>
<feature type="compositionally biased region" description="Polar residues" evidence="4">
    <location>
        <begin position="11"/>
        <end position="50"/>
    </location>
</feature>
<feature type="region of interest" description="Disordered" evidence="4">
    <location>
        <begin position="215"/>
        <end position="234"/>
    </location>
</feature>
<feature type="coiled-coil region" evidence="3">
    <location>
        <begin position="807"/>
        <end position="914"/>
    </location>
</feature>
<organism evidence="5">
    <name type="scientific">Phallusia mammillata</name>
    <dbReference type="NCBI Taxonomy" id="59560"/>
    <lineage>
        <taxon>Eukaryota</taxon>
        <taxon>Metazoa</taxon>
        <taxon>Chordata</taxon>
        <taxon>Tunicata</taxon>
        <taxon>Ascidiacea</taxon>
        <taxon>Phlebobranchia</taxon>
        <taxon>Ascidiidae</taxon>
        <taxon>Phallusia</taxon>
    </lineage>
</organism>
<keyword evidence="2 3" id="KW-0175">Coiled coil</keyword>
<dbReference type="EMBL" id="LR791388">
    <property type="protein sequence ID" value="CAB3267250.1"/>
    <property type="molecule type" value="mRNA"/>
</dbReference>
<evidence type="ECO:0000256" key="1">
    <source>
        <dbReference type="ARBA" id="ARBA00008275"/>
    </source>
</evidence>
<evidence type="ECO:0000256" key="3">
    <source>
        <dbReference type="SAM" id="Coils"/>
    </source>
</evidence>
<dbReference type="PANTHER" id="PTHR19212:SF0">
    <property type="entry name" value="LD07988P"/>
    <property type="match status" value="1"/>
</dbReference>
<name>A0A6F9DW71_9ASCI</name>
<feature type="compositionally biased region" description="Basic and acidic residues" evidence="4">
    <location>
        <begin position="188"/>
        <end position="200"/>
    </location>
</feature>
<feature type="compositionally biased region" description="Low complexity" evidence="4">
    <location>
        <begin position="267"/>
        <end position="276"/>
    </location>
</feature>
<accession>A0A6F9DW71</accession>
<dbReference type="Pfam" id="PF09738">
    <property type="entry name" value="LRRFIP"/>
    <property type="match status" value="1"/>
</dbReference>
<gene>
    <name evidence="5" type="primary">Trip11-001</name>
</gene>
<dbReference type="PANTHER" id="PTHR19212">
    <property type="entry name" value="LEUCINE RICH REPEAT IN FLII INTERACTING PROTEIN"/>
    <property type="match status" value="1"/>
</dbReference>
<feature type="coiled-coil region" evidence="3">
    <location>
        <begin position="1003"/>
        <end position="1030"/>
    </location>
</feature>
<feature type="coiled-coil region" evidence="3">
    <location>
        <begin position="1057"/>
        <end position="1147"/>
    </location>
</feature>
<protein>
    <submittedName>
        <fullName evidence="5">Thyroid receptor-interacting protein 11</fullName>
    </submittedName>
</protein>
<dbReference type="InterPro" id="IPR019139">
    <property type="entry name" value="LRRFIP1/2"/>
</dbReference>
<keyword evidence="5" id="KW-0675">Receptor</keyword>
<comment type="similarity">
    <text evidence="1">Belongs to the LRRFIP family.</text>
</comment>
<evidence type="ECO:0000256" key="4">
    <source>
        <dbReference type="SAM" id="MobiDB-lite"/>
    </source>
</evidence>
<sequence>MGNAPGKTDNWVAQTEQQLEESNLGSANSLVEQVNDSSGVSSGENISTENRLSKKRSERIGPIRSRRRSSLGAPAVSTQHDFAEELYCQQEEPFQTQSTLESKDNGEIKVSLQTLKVQNSSSINDDSHGIANLQDKIVIEDILRKTVETVCVSLKAETQVTNRCLEDRLLTKSQNETQNVKEVMQEVDSGHKNKHNREGKSSGSLHHATVNSVKQSCPVLGSSPGSAEPAEENSSNLVTCANDLHQPSGVVPTEGYQSGMAEESDSNESSQNINQSQNDHFLESEENTDVCIDHTSIETRYIPVKICENDRKLYPVNAKWKKLQDGVVVEKDVIACVTCLMQCVNIMEQSNFNIVSEYSEVCSCVFELIESVTRRTNESENENRIENFQNGNGLETICGPPFEIEPAISVNCVELFADDQCLDKHVSQLALLIINSALREAVNIVQNPVSGTAALTQSSPETRNCNTGRKQKEFNYQKMPVHCQDLFLHHMLSNINLVKETNLITSYFANSHAELLIKLPQIFVSDFQETNSVTTTLEDDRSEVTAKQQTTIDSTKVFHGDGKFETQSNSNDLDLAIDEKSQTDRTNEIDNTISGSFITAEKNTVLKVVEDKPQTDTHKESQAKLFVEESSNVSEEQFNDNESEHIIPATFEKNTVKTEDGALFHDVDIVCPVTDKAQVVPTKKADASVAVQTVESWPVESGVTFLDDSTLIHGEAVPQNHTSENKSDYCCDDNNLNLDFNSEKNVRENQLVERGINIYKRKELDSANKGMWATKTNAASVSSSSSYSSQPGLLNATRTDGYAEIITERSDLSMQDLKNSLNEMEEKYRRAMLQIAQLDNERTQLYYQSQQLQDLMEEQEEELYRLRKEHKRTCQEVEHQKQANSSLQKKYYDLQETLRQRDELIQEFNNVQKLRHTGERDILELKETIEWKDKKIEALNRMLNLKKKNNLSNNMSNEQGLVLVGDDNSSSQSSEVGAGMALVSPEVAELLDAVGEGPLDARLRNLVDDKHKLEEQVKRLQNEIYEERQERAMHTSVHSGVEIAENGLNEMQLLEVQREANKQVNEYKLKLQKSEQELAAFHGNVTRLESQLQRYKQTSEIYEKNEDEMRAEKRKLMRDLRTALDRIEEMEMTNSHLEKRLERIRASRTAISSQS</sequence>
<evidence type="ECO:0000256" key="2">
    <source>
        <dbReference type="ARBA" id="ARBA00023054"/>
    </source>
</evidence>
<feature type="region of interest" description="Disordered" evidence="4">
    <location>
        <begin position="248"/>
        <end position="276"/>
    </location>
</feature>
<evidence type="ECO:0000313" key="5">
    <source>
        <dbReference type="EMBL" id="CAB3267250.1"/>
    </source>
</evidence>
<reference evidence="5" key="1">
    <citation type="submission" date="2020-04" db="EMBL/GenBank/DDBJ databases">
        <authorList>
            <person name="Neveu A P."/>
        </authorList>
    </citation>
    <scope>NUCLEOTIDE SEQUENCE</scope>
    <source>
        <tissue evidence="5">Whole embryo</tissue>
    </source>
</reference>
<feature type="region of interest" description="Disordered" evidence="4">
    <location>
        <begin position="185"/>
        <end position="205"/>
    </location>
</feature>
<proteinExistence type="evidence at transcript level"/>